<dbReference type="CDD" id="cd00044">
    <property type="entry name" value="CysPc"/>
    <property type="match status" value="1"/>
</dbReference>
<dbReference type="Gene3D" id="2.60.120.380">
    <property type="match status" value="1"/>
</dbReference>
<dbReference type="SUPFAM" id="SSF54001">
    <property type="entry name" value="Cysteine proteinases"/>
    <property type="match status" value="1"/>
</dbReference>
<dbReference type="SMART" id="SM00230">
    <property type="entry name" value="CysPc"/>
    <property type="match status" value="1"/>
</dbReference>
<gene>
    <name evidence="8" type="primary">LOC127364468</name>
</gene>
<evidence type="ECO:0000256" key="5">
    <source>
        <dbReference type="PIRSR" id="PIRSR622684-1"/>
    </source>
</evidence>
<dbReference type="InterPro" id="IPR036213">
    <property type="entry name" value="Calpain_III_sf"/>
</dbReference>
<dbReference type="GO" id="GO:0005737">
    <property type="term" value="C:cytoplasm"/>
    <property type="evidence" value="ECO:0007669"/>
    <property type="project" value="TreeGrafter"/>
</dbReference>
<dbReference type="FunFam" id="3.90.70.10:FF:000054">
    <property type="entry name" value="Calpain 14"/>
    <property type="match status" value="1"/>
</dbReference>
<dbReference type="PANTHER" id="PTHR10183:SF302">
    <property type="entry name" value="CALPAIN-14"/>
    <property type="match status" value="1"/>
</dbReference>
<dbReference type="PROSITE" id="PS00139">
    <property type="entry name" value="THIOL_PROTEASE_CYS"/>
    <property type="match status" value="1"/>
</dbReference>
<comment type="similarity">
    <text evidence="1">Belongs to the peptidase C2 family.</text>
</comment>
<dbReference type="PANTHER" id="PTHR10183">
    <property type="entry name" value="CALPAIN"/>
    <property type="match status" value="1"/>
</dbReference>
<dbReference type="AlphaFoldDB" id="A0A8P4JX37"/>
<dbReference type="InterPro" id="IPR022682">
    <property type="entry name" value="Calpain_domain_III"/>
</dbReference>
<dbReference type="Proteomes" id="UP000694389">
    <property type="component" value="Unassembled WGS sequence"/>
</dbReference>
<dbReference type="InterPro" id="IPR022683">
    <property type="entry name" value="Calpain_III"/>
</dbReference>
<dbReference type="Pfam" id="PF01067">
    <property type="entry name" value="Calpain_III"/>
    <property type="match status" value="1"/>
</dbReference>
<dbReference type="OMA" id="KEGRWES"/>
<evidence type="ECO:0000256" key="6">
    <source>
        <dbReference type="PROSITE-ProRule" id="PRU00239"/>
    </source>
</evidence>
<dbReference type="RefSeq" id="XP_051258013.1">
    <property type="nucleotide sequence ID" value="XM_051402053.1"/>
</dbReference>
<dbReference type="GeneTree" id="ENSGT00940000160421"/>
<dbReference type="InterPro" id="IPR022684">
    <property type="entry name" value="Calpain_cysteine_protease"/>
</dbReference>
<feature type="active site" evidence="5 6">
    <location>
        <position position="104"/>
    </location>
</feature>
<proteinExistence type="inferred from homology"/>
<dbReference type="InterPro" id="IPR000169">
    <property type="entry name" value="Pept_cys_AS"/>
</dbReference>
<evidence type="ECO:0000313" key="9">
    <source>
        <dbReference type="Proteomes" id="UP000694389"/>
    </source>
</evidence>
<dbReference type="PRINTS" id="PR00704">
    <property type="entry name" value="CALPAIN"/>
</dbReference>
<feature type="active site" evidence="5 6">
    <location>
        <position position="260"/>
    </location>
</feature>
<sequence length="500" mass="56607">MTSTSVKMIHSLYEDGGEGSPSNPVKFKAQDYKQLKETLLKQGKKFEDETFPANLSSLGKLEDFTSEQLSEVEWLRPQDLNPDASFVVDGALSLDFKQGDVGNCWFLSSIGALTLRKSLMARVVPPDQSFKDNYAGIFHFKFWRFGKWVDVVIDDFLPTRNKVPVSVSSRSEKEFWAPLLEKAYAKVCGSYGDMIAGNPPEAFKDFSGGVHMNYKLSKSPSNLWDVMDTAVESKTMMGCGTFTGEKGKEIFNKFGLVEGHAFAVTGIMQVASKGNTVNLVRIWNPWGEKEWTGDWSDKSELWNSVSSEDRDQCLKVQNDGEFWMKMEDFCVYYEEMDICCDSPNFVDGDTTCQWNCSLKEGRWEAGKSAGGPPSETENFWTNPQYRLTVKAVEEDVKGVKNVLLSLLQKSDEEYRSKVKYHAIAFTIYKVLSEAPKGRFPSSLFWDKEPVKVSEFSESRELIEFHSLEPGEYVIVPCTYEPNKTASFIITVYSKAETEME</sequence>
<dbReference type="OrthoDB" id="424753at2759"/>
<name>A0A8P4JX37_DICLA</name>
<organism evidence="8 9">
    <name type="scientific">Dicentrarchus labrax</name>
    <name type="common">European seabass</name>
    <name type="synonym">Morone labrax</name>
    <dbReference type="NCBI Taxonomy" id="13489"/>
    <lineage>
        <taxon>Eukaryota</taxon>
        <taxon>Metazoa</taxon>
        <taxon>Chordata</taxon>
        <taxon>Craniata</taxon>
        <taxon>Vertebrata</taxon>
        <taxon>Euteleostomi</taxon>
        <taxon>Actinopterygii</taxon>
        <taxon>Neopterygii</taxon>
        <taxon>Teleostei</taxon>
        <taxon>Neoteleostei</taxon>
        <taxon>Acanthomorphata</taxon>
        <taxon>Eupercaria</taxon>
        <taxon>Moronidae</taxon>
        <taxon>Dicentrarchus</taxon>
    </lineage>
</organism>
<keyword evidence="2 6" id="KW-0645">Protease</keyword>
<dbReference type="Gene3D" id="3.90.70.10">
    <property type="entry name" value="Cysteine proteinases"/>
    <property type="match status" value="1"/>
</dbReference>
<evidence type="ECO:0000256" key="1">
    <source>
        <dbReference type="ARBA" id="ARBA00007623"/>
    </source>
</evidence>
<evidence type="ECO:0000256" key="4">
    <source>
        <dbReference type="ARBA" id="ARBA00022807"/>
    </source>
</evidence>
<feature type="domain" description="Calpain catalytic" evidence="7">
    <location>
        <begin position="45"/>
        <end position="342"/>
    </location>
</feature>
<keyword evidence="4 6" id="KW-0788">Thiol protease</keyword>
<evidence type="ECO:0000256" key="3">
    <source>
        <dbReference type="ARBA" id="ARBA00022801"/>
    </source>
</evidence>
<dbReference type="Pfam" id="PF00648">
    <property type="entry name" value="Peptidase_C2"/>
    <property type="match status" value="1"/>
</dbReference>
<dbReference type="Ensembl" id="ENSDLAT00005071741.1">
    <property type="protein sequence ID" value="ENSDLAP00005065025.1"/>
    <property type="gene ID" value="ENSDLAG00005024962.2"/>
</dbReference>
<evidence type="ECO:0000256" key="2">
    <source>
        <dbReference type="ARBA" id="ARBA00022670"/>
    </source>
</evidence>
<keyword evidence="9" id="KW-1185">Reference proteome</keyword>
<dbReference type="PROSITE" id="PS50203">
    <property type="entry name" value="CALPAIN_CAT"/>
    <property type="match status" value="1"/>
</dbReference>
<dbReference type="SMART" id="SM00720">
    <property type="entry name" value="calpain_III"/>
    <property type="match status" value="1"/>
</dbReference>
<evidence type="ECO:0000313" key="8">
    <source>
        <dbReference type="Ensembl" id="ENSDLAP00005065025.1"/>
    </source>
</evidence>
<dbReference type="GO" id="GO:0004198">
    <property type="term" value="F:calcium-dependent cysteine-type endopeptidase activity"/>
    <property type="evidence" value="ECO:0007669"/>
    <property type="project" value="InterPro"/>
</dbReference>
<reference evidence="8" key="2">
    <citation type="submission" date="2025-09" db="UniProtKB">
        <authorList>
            <consortium name="Ensembl"/>
        </authorList>
    </citation>
    <scope>IDENTIFICATION</scope>
</reference>
<evidence type="ECO:0000259" key="7">
    <source>
        <dbReference type="PROSITE" id="PS50203"/>
    </source>
</evidence>
<dbReference type="GO" id="GO:0006508">
    <property type="term" value="P:proteolysis"/>
    <property type="evidence" value="ECO:0007669"/>
    <property type="project" value="UniProtKB-KW"/>
</dbReference>
<dbReference type="InterPro" id="IPR001300">
    <property type="entry name" value="Peptidase_C2_calpain_cat"/>
</dbReference>
<dbReference type="SUPFAM" id="SSF49758">
    <property type="entry name" value="Calpain large subunit, middle domain (domain III)"/>
    <property type="match status" value="1"/>
</dbReference>
<dbReference type="InterPro" id="IPR038765">
    <property type="entry name" value="Papain-like_cys_pep_sf"/>
</dbReference>
<dbReference type="GeneID" id="127364468"/>
<keyword evidence="3 6" id="KW-0378">Hydrolase</keyword>
<protein>
    <recommendedName>
        <fullName evidence="7">Calpain catalytic domain-containing protein</fullName>
    </recommendedName>
</protein>
<feature type="active site" evidence="5 6">
    <location>
        <position position="284"/>
    </location>
</feature>
<accession>A0A8P4JX37</accession>
<reference evidence="8" key="1">
    <citation type="submission" date="2025-08" db="UniProtKB">
        <authorList>
            <consortium name="Ensembl"/>
        </authorList>
    </citation>
    <scope>IDENTIFICATION</scope>
</reference>